<dbReference type="CDD" id="cd17039">
    <property type="entry name" value="Ubl_ubiquitin_like"/>
    <property type="match status" value="1"/>
</dbReference>
<dbReference type="InterPro" id="IPR029071">
    <property type="entry name" value="Ubiquitin-like_domsf"/>
</dbReference>
<comment type="caution">
    <text evidence="1">The sequence shown here is derived from an EMBL/GenBank/DDBJ whole genome shotgun (WGS) entry which is preliminary data.</text>
</comment>
<evidence type="ECO:0008006" key="3">
    <source>
        <dbReference type="Google" id="ProtNLM"/>
    </source>
</evidence>
<evidence type="ECO:0000313" key="2">
    <source>
        <dbReference type="Proteomes" id="UP001190700"/>
    </source>
</evidence>
<name>A0AAE0C226_9CHLO</name>
<accession>A0AAE0C226</accession>
<dbReference type="Gene3D" id="3.10.20.90">
    <property type="entry name" value="Phosphatidylinositol 3-kinase Catalytic Subunit, Chain A, domain 1"/>
    <property type="match status" value="1"/>
</dbReference>
<organism evidence="1 2">
    <name type="scientific">Cymbomonas tetramitiformis</name>
    <dbReference type="NCBI Taxonomy" id="36881"/>
    <lineage>
        <taxon>Eukaryota</taxon>
        <taxon>Viridiplantae</taxon>
        <taxon>Chlorophyta</taxon>
        <taxon>Pyramimonadophyceae</taxon>
        <taxon>Pyramimonadales</taxon>
        <taxon>Pyramimonadaceae</taxon>
        <taxon>Cymbomonas</taxon>
    </lineage>
</organism>
<dbReference type="Proteomes" id="UP001190700">
    <property type="component" value="Unassembled WGS sequence"/>
</dbReference>
<dbReference type="SUPFAM" id="SSF54236">
    <property type="entry name" value="Ubiquitin-like"/>
    <property type="match status" value="1"/>
</dbReference>
<keyword evidence="2" id="KW-1185">Reference proteome</keyword>
<gene>
    <name evidence="1" type="ORF">CYMTET_43497</name>
</gene>
<dbReference type="AlphaFoldDB" id="A0AAE0C226"/>
<reference evidence="1 2" key="1">
    <citation type="journal article" date="2015" name="Genome Biol. Evol.">
        <title>Comparative Genomics of a Bacterivorous Green Alga Reveals Evolutionary Causalities and Consequences of Phago-Mixotrophic Mode of Nutrition.</title>
        <authorList>
            <person name="Burns J.A."/>
            <person name="Paasch A."/>
            <person name="Narechania A."/>
            <person name="Kim E."/>
        </authorList>
    </citation>
    <scope>NUCLEOTIDE SEQUENCE [LARGE SCALE GENOMIC DNA]</scope>
    <source>
        <strain evidence="1 2">PLY_AMNH</strain>
    </source>
</reference>
<protein>
    <recommendedName>
        <fullName evidence="3">Ubiquitin-like domain-containing protein</fullName>
    </recommendedName>
</protein>
<dbReference type="EMBL" id="LGRX02029317">
    <property type="protein sequence ID" value="KAK3246992.1"/>
    <property type="molecule type" value="Genomic_DNA"/>
</dbReference>
<proteinExistence type="predicted"/>
<evidence type="ECO:0000313" key="1">
    <source>
        <dbReference type="EMBL" id="KAK3246992.1"/>
    </source>
</evidence>
<sequence>MLTMLSPPSAEECFREETIEVELLCGRIIEVRVDRAEVTIEHLIKDQISEQYGIEVQMQRLIQDRRALCNQEYVKATNGGRLQLVYNLRGGAGKGKGQIATFEIATTYQCLCAVVDEGGCKQEKTLPKCANCKILFWKCGLQDWNPHKDPRRLLTSAIQPAVDLPDGVRDTPTISTPPLQPPGPAAAGDTPKVVAARDSFMEQTRLVRELFATGGSVREEVLGDKDTRFKGDDDNAYLLGDLLEALGVEFETVGLALGVFDISDPALEVHPKVNAFMYDVLERVIASHSPAYGYLRGAHGDRDGCRAIVDLAKGCVEVGVRESRQDEHSALRYPAGVDPRPILAKEARLVRENKARDWRPDEKTRKASLLQRLDFDFYKSIRDKYVLPRNHAQVSLAELSHEVGALPTK</sequence>